<dbReference type="InterPro" id="IPR001245">
    <property type="entry name" value="Ser-Thr/Tyr_kinase_cat_dom"/>
</dbReference>
<dbReference type="Gene3D" id="1.10.510.10">
    <property type="entry name" value="Transferase(Phosphotransferase) domain 1"/>
    <property type="match status" value="1"/>
</dbReference>
<evidence type="ECO:0000256" key="18">
    <source>
        <dbReference type="ARBA" id="ARBA00048679"/>
    </source>
</evidence>
<evidence type="ECO:0000256" key="3">
    <source>
        <dbReference type="ARBA" id="ARBA00022527"/>
    </source>
</evidence>
<evidence type="ECO:0000256" key="7">
    <source>
        <dbReference type="ARBA" id="ARBA00022692"/>
    </source>
</evidence>
<evidence type="ECO:0000256" key="17">
    <source>
        <dbReference type="ARBA" id="ARBA00047899"/>
    </source>
</evidence>
<feature type="transmembrane region" description="Helical" evidence="19">
    <location>
        <begin position="615"/>
        <end position="636"/>
    </location>
</feature>
<keyword evidence="13 19" id="KW-1133">Transmembrane helix</keyword>
<evidence type="ECO:0000256" key="12">
    <source>
        <dbReference type="ARBA" id="ARBA00022840"/>
    </source>
</evidence>
<dbReference type="InterPro" id="IPR011009">
    <property type="entry name" value="Kinase-like_dom_sf"/>
</dbReference>
<dbReference type="InterPro" id="IPR032675">
    <property type="entry name" value="LRR_dom_sf"/>
</dbReference>
<dbReference type="PROSITE" id="PS50011">
    <property type="entry name" value="PROTEIN_KINASE_DOM"/>
    <property type="match status" value="1"/>
</dbReference>
<keyword evidence="12" id="KW-0067">ATP-binding</keyword>
<comment type="catalytic activity">
    <reaction evidence="17">
        <text>L-threonyl-[protein] + ATP = O-phospho-L-threonyl-[protein] + ADP + H(+)</text>
        <dbReference type="Rhea" id="RHEA:46608"/>
        <dbReference type="Rhea" id="RHEA-COMP:11060"/>
        <dbReference type="Rhea" id="RHEA-COMP:11605"/>
        <dbReference type="ChEBI" id="CHEBI:15378"/>
        <dbReference type="ChEBI" id="CHEBI:30013"/>
        <dbReference type="ChEBI" id="CHEBI:30616"/>
        <dbReference type="ChEBI" id="CHEBI:61977"/>
        <dbReference type="ChEBI" id="CHEBI:456216"/>
        <dbReference type="EC" id="2.7.11.1"/>
    </reaction>
</comment>
<organism evidence="22 23">
    <name type="scientific">Arabidopsis thaliana</name>
    <name type="common">Mouse-ear cress</name>
    <dbReference type="NCBI Taxonomy" id="3702"/>
    <lineage>
        <taxon>Eukaryota</taxon>
        <taxon>Viridiplantae</taxon>
        <taxon>Streptophyta</taxon>
        <taxon>Embryophyta</taxon>
        <taxon>Tracheophyta</taxon>
        <taxon>Spermatophyta</taxon>
        <taxon>Magnoliopsida</taxon>
        <taxon>eudicotyledons</taxon>
        <taxon>Gunneridae</taxon>
        <taxon>Pentapetalae</taxon>
        <taxon>rosids</taxon>
        <taxon>malvids</taxon>
        <taxon>Brassicales</taxon>
        <taxon>Brassicaceae</taxon>
        <taxon>Camelineae</taxon>
        <taxon>Arabidopsis</taxon>
    </lineage>
</organism>
<dbReference type="InterPro" id="IPR001611">
    <property type="entry name" value="Leu-rich_rpt"/>
</dbReference>
<evidence type="ECO:0000313" key="23">
    <source>
        <dbReference type="Proteomes" id="UP000516314"/>
    </source>
</evidence>
<evidence type="ECO:0000256" key="6">
    <source>
        <dbReference type="ARBA" id="ARBA00022679"/>
    </source>
</evidence>
<dbReference type="Gene3D" id="2.60.120.430">
    <property type="entry name" value="Galactose-binding lectin"/>
    <property type="match status" value="1"/>
</dbReference>
<evidence type="ECO:0000256" key="13">
    <source>
        <dbReference type="ARBA" id="ARBA00022989"/>
    </source>
</evidence>
<sequence>MSLNRQLLFTYYFIVSLSLFSDFVSSATLPKEEVDALQSVATALKKSNWNFSVDPCDETLSEGGWRNPNAAKGFEDAVTCNCSSVICHVTNIVLKAQDLQGSLPTDLSGLPFLQELDLTRNYLNGSIPPEWGASSLLNISLLGNRISGSIPKELGNLTTLSGLVLEYNQLSGKIPPELGNLPNLKRLLLSSNNLSGEIPSTFAKLTTLTDLRISDNQFTGAIPDFIQNWKGLEKLVIQASGLVGPIPSAIGLLGTLTDLRITDLSGPESPFPPLRNMTSMKYLILRNCNLTGDLPAYLGQNRKLKNLDLSFNKLSGPIPATYSGLSDVDFIYFTSNMLNGQVPSWMVDQGDTIDITYNNFSKDKTEECQQKSVNTFSSTSPLVANNSSNVSCLSKYTCPKTFYGLHINCGGNEITSNETKYDADTWDTPGYYDSKNGWVSSNTGNFLDDDRTNNGKSKWSNSSELKITNSSIDSRLYTQARLSAISLTYQALCLGKGNYTVNLHFAEIMFNEKNMYSNLGRRYFDIYVQGKREVKDFNIVDEAKGVGKAVVKKFPVMVTNGKLEIRLQWAGKGTQAIPVRGVYGPLISAVSVDPDFIPPKEPGTGTGGGSSVGTVVGSVIASTVFLVLLIGGILWWRGCLRPKSQMEKDFKNLDFQISSFSLRQIKGIMTDGTVIAVKQLSAKSKQGNREFLNEIAMISALQHPHLVKLYGCCVEGDQLLLVYEYLENNSLARALFGPQETQIPLNWPMRQKIYKADVYSFGVVALEIVHGKSNTSSRSKADTFYLLDWVHVLREQNTLLEVVDPRLGTDYNKQEALMMIQIGMLCTSPAPGDRPSMSTVVSMLEGHSTVNVEKLLEASVNNEKDEESVRAMKRHYATIGEEEITNTTTTDGPFTSSSTSTANANDLYPVKLDSAYWNTRT</sequence>
<keyword evidence="15" id="KW-0675">Receptor</keyword>
<evidence type="ECO:0000256" key="1">
    <source>
        <dbReference type="ARBA" id="ARBA00004479"/>
    </source>
</evidence>
<dbReference type="Pfam" id="PF07714">
    <property type="entry name" value="PK_Tyr_Ser-Thr"/>
    <property type="match status" value="1"/>
</dbReference>
<dbReference type="InterPro" id="IPR051824">
    <property type="entry name" value="LRR_Rcpt-Like_S/T_Kinase"/>
</dbReference>
<dbReference type="FunFam" id="3.80.10.10:FF:001022">
    <property type="entry name" value="Probable LRR receptor-like serine/threonine-protein kinase At1g53420"/>
    <property type="match status" value="1"/>
</dbReference>
<evidence type="ECO:0000259" key="21">
    <source>
        <dbReference type="PROSITE" id="PS50011"/>
    </source>
</evidence>
<evidence type="ECO:0000313" key="22">
    <source>
        <dbReference type="EMBL" id="CAD5323095.1"/>
    </source>
</evidence>
<dbReference type="EMBL" id="LR881468">
    <property type="protein sequence ID" value="CAD5323095.1"/>
    <property type="molecule type" value="Genomic_DNA"/>
</dbReference>
<feature type="chain" id="PRO_5028968851" description="non-specific serine/threonine protein kinase" evidence="20">
    <location>
        <begin position="27"/>
        <end position="921"/>
    </location>
</feature>
<dbReference type="GO" id="GO:0004674">
    <property type="term" value="F:protein serine/threonine kinase activity"/>
    <property type="evidence" value="ECO:0007669"/>
    <property type="project" value="UniProtKB-KW"/>
</dbReference>
<dbReference type="AlphaFoldDB" id="A0A7G2EP60"/>
<dbReference type="Proteomes" id="UP000516314">
    <property type="component" value="Chromosome 3"/>
</dbReference>
<dbReference type="Pfam" id="PF11721">
    <property type="entry name" value="Malectin"/>
    <property type="match status" value="1"/>
</dbReference>
<evidence type="ECO:0000256" key="14">
    <source>
        <dbReference type="ARBA" id="ARBA00023136"/>
    </source>
</evidence>
<keyword evidence="8 20" id="KW-0732">Signal</keyword>
<keyword evidence="6" id="KW-0808">Transferase</keyword>
<evidence type="ECO:0000256" key="8">
    <source>
        <dbReference type="ARBA" id="ARBA00022729"/>
    </source>
</evidence>
<proteinExistence type="predicted"/>
<keyword evidence="11" id="KW-0418">Kinase</keyword>
<evidence type="ECO:0000256" key="15">
    <source>
        <dbReference type="ARBA" id="ARBA00023170"/>
    </source>
</evidence>
<keyword evidence="14 19" id="KW-0472">Membrane</keyword>
<evidence type="ECO:0000256" key="9">
    <source>
        <dbReference type="ARBA" id="ARBA00022737"/>
    </source>
</evidence>
<dbReference type="Gene3D" id="3.30.200.20">
    <property type="entry name" value="Phosphorylase Kinase, domain 1"/>
    <property type="match status" value="1"/>
</dbReference>
<dbReference type="InterPro" id="IPR000719">
    <property type="entry name" value="Prot_kinase_dom"/>
</dbReference>
<keyword evidence="3" id="KW-0723">Serine/threonine-protein kinase</keyword>
<accession>A0A7G2EP60</accession>
<dbReference type="InterPro" id="IPR021720">
    <property type="entry name" value="Malectin_dom"/>
</dbReference>
<dbReference type="GO" id="GO:0016020">
    <property type="term" value="C:membrane"/>
    <property type="evidence" value="ECO:0007669"/>
    <property type="project" value="UniProtKB-SubCell"/>
</dbReference>
<feature type="signal peptide" evidence="20">
    <location>
        <begin position="1"/>
        <end position="26"/>
    </location>
</feature>
<evidence type="ECO:0000256" key="19">
    <source>
        <dbReference type="SAM" id="Phobius"/>
    </source>
</evidence>
<keyword evidence="7 19" id="KW-0812">Transmembrane</keyword>
<dbReference type="Pfam" id="PF00560">
    <property type="entry name" value="LRR_1"/>
    <property type="match status" value="5"/>
</dbReference>
<dbReference type="EC" id="2.7.11.1" evidence="2"/>
<feature type="domain" description="Protein kinase" evidence="21">
    <location>
        <begin position="610"/>
        <end position="921"/>
    </location>
</feature>
<dbReference type="PANTHER" id="PTHR48006">
    <property type="entry name" value="LEUCINE-RICH REPEAT-CONTAINING PROTEIN DDB_G0281931-RELATED"/>
    <property type="match status" value="1"/>
</dbReference>
<dbReference type="Gene3D" id="3.80.10.10">
    <property type="entry name" value="Ribonuclease Inhibitor"/>
    <property type="match status" value="2"/>
</dbReference>
<protein>
    <recommendedName>
        <fullName evidence="2">non-specific serine/threonine protein kinase</fullName>
        <ecNumber evidence="2">2.7.11.1</ecNumber>
    </recommendedName>
</protein>
<dbReference type="SUPFAM" id="SSF52058">
    <property type="entry name" value="L domain-like"/>
    <property type="match status" value="1"/>
</dbReference>
<dbReference type="PANTHER" id="PTHR48006:SF81">
    <property type="entry name" value="PROTEIN KINASE DOMAIN-CONTAINING PROTEIN"/>
    <property type="match status" value="1"/>
</dbReference>
<keyword evidence="4" id="KW-0597">Phosphoprotein</keyword>
<gene>
    <name evidence="22" type="ORF">AT9943_LOCUS11062</name>
</gene>
<dbReference type="FunFam" id="3.80.10.10:FF:001334">
    <property type="entry name" value="Probable LRR receptor-like serine/threonine-protein kinase At1g53420"/>
    <property type="match status" value="1"/>
</dbReference>
<evidence type="ECO:0000256" key="20">
    <source>
        <dbReference type="SAM" id="SignalP"/>
    </source>
</evidence>
<evidence type="ECO:0000256" key="5">
    <source>
        <dbReference type="ARBA" id="ARBA00022614"/>
    </source>
</evidence>
<evidence type="ECO:0000256" key="2">
    <source>
        <dbReference type="ARBA" id="ARBA00012513"/>
    </source>
</evidence>
<comment type="catalytic activity">
    <reaction evidence="18">
        <text>L-seryl-[protein] + ATP = O-phospho-L-seryl-[protein] + ADP + H(+)</text>
        <dbReference type="Rhea" id="RHEA:17989"/>
        <dbReference type="Rhea" id="RHEA-COMP:9863"/>
        <dbReference type="Rhea" id="RHEA-COMP:11604"/>
        <dbReference type="ChEBI" id="CHEBI:15378"/>
        <dbReference type="ChEBI" id="CHEBI:29999"/>
        <dbReference type="ChEBI" id="CHEBI:30616"/>
        <dbReference type="ChEBI" id="CHEBI:83421"/>
        <dbReference type="ChEBI" id="CHEBI:456216"/>
        <dbReference type="EC" id="2.7.11.1"/>
    </reaction>
</comment>
<name>A0A7G2EP60_ARATH</name>
<evidence type="ECO:0000256" key="10">
    <source>
        <dbReference type="ARBA" id="ARBA00022741"/>
    </source>
</evidence>
<evidence type="ECO:0000256" key="11">
    <source>
        <dbReference type="ARBA" id="ARBA00022777"/>
    </source>
</evidence>
<keyword evidence="16" id="KW-0325">Glycoprotein</keyword>
<comment type="subcellular location">
    <subcellularLocation>
        <location evidence="1">Membrane</location>
        <topology evidence="1">Single-pass type I membrane protein</topology>
    </subcellularLocation>
</comment>
<reference evidence="22 23" key="1">
    <citation type="submission" date="2020-09" db="EMBL/GenBank/DDBJ databases">
        <authorList>
            <person name="Ashkenazy H."/>
        </authorList>
    </citation>
    <scope>NUCLEOTIDE SEQUENCE [LARGE SCALE GENOMIC DNA]</scope>
    <source>
        <strain evidence="23">cv. Cdm-0</strain>
    </source>
</reference>
<keyword evidence="9" id="KW-0677">Repeat</keyword>
<dbReference type="SUPFAM" id="SSF56112">
    <property type="entry name" value="Protein kinase-like (PK-like)"/>
    <property type="match status" value="1"/>
</dbReference>
<keyword evidence="10" id="KW-0547">Nucleotide-binding</keyword>
<evidence type="ECO:0000256" key="4">
    <source>
        <dbReference type="ARBA" id="ARBA00022553"/>
    </source>
</evidence>
<dbReference type="GO" id="GO:0005524">
    <property type="term" value="F:ATP binding"/>
    <property type="evidence" value="ECO:0007669"/>
    <property type="project" value="UniProtKB-KW"/>
</dbReference>
<dbReference type="FunFam" id="2.60.120.430:FF:000004">
    <property type="entry name" value="Putative leucine-rich repeat receptor-like serine/threonine-protein kinase"/>
    <property type="match status" value="1"/>
</dbReference>
<evidence type="ECO:0000256" key="16">
    <source>
        <dbReference type="ARBA" id="ARBA00023180"/>
    </source>
</evidence>
<keyword evidence="5" id="KW-0433">Leucine-rich repeat</keyword>